<proteinExistence type="predicted"/>
<protein>
    <submittedName>
        <fullName evidence="1">Uncharacterized protein</fullName>
    </submittedName>
</protein>
<sequence length="84" mass="9301">MDTWGPTSIETTLDQSPELLAEIGPATYLFDPSRIQVVMTWQNDMATTNSELTVMLSCDQPLLLGNLWGMNSIPLSSQAVERVE</sequence>
<accession>A0A2S8FUN4</accession>
<dbReference type="RefSeq" id="WP_105329176.1">
    <property type="nucleotide sequence ID" value="NZ_PUHY01000006.1"/>
</dbReference>
<comment type="caution">
    <text evidence="1">The sequence shown here is derived from an EMBL/GenBank/DDBJ whole genome shotgun (WGS) entry which is preliminary data.</text>
</comment>
<dbReference type="OrthoDB" id="290681at2"/>
<dbReference type="EMBL" id="PUHY01000006">
    <property type="protein sequence ID" value="PQO35887.1"/>
    <property type="molecule type" value="Genomic_DNA"/>
</dbReference>
<dbReference type="Proteomes" id="UP000238322">
    <property type="component" value="Unassembled WGS sequence"/>
</dbReference>
<evidence type="ECO:0000313" key="1">
    <source>
        <dbReference type="EMBL" id="PQO35887.1"/>
    </source>
</evidence>
<dbReference type="AlphaFoldDB" id="A0A2S8FUN4"/>
<name>A0A2S8FUN4_9BACT</name>
<organism evidence="1 2">
    <name type="scientific">Blastopirellula marina</name>
    <dbReference type="NCBI Taxonomy" id="124"/>
    <lineage>
        <taxon>Bacteria</taxon>
        <taxon>Pseudomonadati</taxon>
        <taxon>Planctomycetota</taxon>
        <taxon>Planctomycetia</taxon>
        <taxon>Pirellulales</taxon>
        <taxon>Pirellulaceae</taxon>
        <taxon>Blastopirellula</taxon>
    </lineage>
</organism>
<gene>
    <name evidence="1" type="ORF">C5Y83_08090</name>
</gene>
<reference evidence="1 2" key="1">
    <citation type="submission" date="2018-02" db="EMBL/GenBank/DDBJ databases">
        <title>Comparative genomes isolates from brazilian mangrove.</title>
        <authorList>
            <person name="Araujo J.E."/>
            <person name="Taketani R.G."/>
            <person name="Silva M.C.P."/>
            <person name="Loureco M.V."/>
            <person name="Andreote F.D."/>
        </authorList>
    </citation>
    <scope>NUCLEOTIDE SEQUENCE [LARGE SCALE GENOMIC DNA]</scope>
    <source>
        <strain evidence="1 2">Hex-1 MGV</strain>
    </source>
</reference>
<evidence type="ECO:0000313" key="2">
    <source>
        <dbReference type="Proteomes" id="UP000238322"/>
    </source>
</evidence>